<evidence type="ECO:0000313" key="2">
    <source>
        <dbReference type="Proteomes" id="UP001603857"/>
    </source>
</evidence>
<keyword evidence="2" id="KW-1185">Reference proteome</keyword>
<dbReference type="EMBL" id="JBGMDY010000009">
    <property type="protein sequence ID" value="KAL2322327.1"/>
    <property type="molecule type" value="Genomic_DNA"/>
</dbReference>
<name>A0ABD1LFN8_9FABA</name>
<accession>A0ABD1LFN8</accession>
<comment type="caution">
    <text evidence="1">The sequence shown here is derived from an EMBL/GenBank/DDBJ whole genome shotgun (WGS) entry which is preliminary data.</text>
</comment>
<dbReference type="Proteomes" id="UP001603857">
    <property type="component" value="Unassembled WGS sequence"/>
</dbReference>
<organism evidence="1 2">
    <name type="scientific">Flemingia macrophylla</name>
    <dbReference type="NCBI Taxonomy" id="520843"/>
    <lineage>
        <taxon>Eukaryota</taxon>
        <taxon>Viridiplantae</taxon>
        <taxon>Streptophyta</taxon>
        <taxon>Embryophyta</taxon>
        <taxon>Tracheophyta</taxon>
        <taxon>Spermatophyta</taxon>
        <taxon>Magnoliopsida</taxon>
        <taxon>eudicotyledons</taxon>
        <taxon>Gunneridae</taxon>
        <taxon>Pentapetalae</taxon>
        <taxon>rosids</taxon>
        <taxon>fabids</taxon>
        <taxon>Fabales</taxon>
        <taxon>Fabaceae</taxon>
        <taxon>Papilionoideae</taxon>
        <taxon>50 kb inversion clade</taxon>
        <taxon>NPAAA clade</taxon>
        <taxon>indigoferoid/millettioid clade</taxon>
        <taxon>Phaseoleae</taxon>
        <taxon>Flemingia</taxon>
    </lineage>
</organism>
<reference evidence="1 2" key="1">
    <citation type="submission" date="2024-08" db="EMBL/GenBank/DDBJ databases">
        <title>Insights into the chromosomal genome structure of Flemingia macrophylla.</title>
        <authorList>
            <person name="Ding Y."/>
            <person name="Zhao Y."/>
            <person name="Bi W."/>
            <person name="Wu M."/>
            <person name="Zhao G."/>
            <person name="Gong Y."/>
            <person name="Li W."/>
            <person name="Zhang P."/>
        </authorList>
    </citation>
    <scope>NUCLEOTIDE SEQUENCE [LARGE SCALE GENOMIC DNA]</scope>
    <source>
        <strain evidence="1">DYQJB</strain>
        <tissue evidence="1">Leaf</tissue>
    </source>
</reference>
<sequence length="197" mass="22324">MESQRYHYRVPWLIYEGTTLMAGDTFSISIEFSSYVVSTNIQRLLFLSPPQCIPCHKLFQEGRDFLSTILSRIPLSNEAHEKLSEGLMSDIQEMFVVDEAVPPSTSLESQRREIPLVLEIFRIDDENDVDESDDDDGDQIGEVMEESMECFQMIPASNEAIKTSLKKSTVVPKGLRRFAHGEEFRINALRGGCLALA</sequence>
<proteinExistence type="predicted"/>
<dbReference type="AlphaFoldDB" id="A0ABD1LFN8"/>
<protein>
    <submittedName>
        <fullName evidence="1">Uncharacterized protein</fullName>
    </submittedName>
</protein>
<evidence type="ECO:0000313" key="1">
    <source>
        <dbReference type="EMBL" id="KAL2322327.1"/>
    </source>
</evidence>
<gene>
    <name evidence="1" type="ORF">Fmac_026706</name>
</gene>